<keyword evidence="1" id="KW-0472">Membrane</keyword>
<gene>
    <name evidence="2" type="ORF">GCM10007879_03110</name>
</gene>
<dbReference type="RefSeq" id="WP_284361363.1">
    <property type="nucleotide sequence ID" value="NZ_BSNI01000001.1"/>
</dbReference>
<evidence type="ECO:0000256" key="1">
    <source>
        <dbReference type="SAM" id="Phobius"/>
    </source>
</evidence>
<feature type="transmembrane region" description="Helical" evidence="1">
    <location>
        <begin position="6"/>
        <end position="28"/>
    </location>
</feature>
<protein>
    <recommendedName>
        <fullName evidence="4">Twitching motility protein PilT</fullName>
    </recommendedName>
</protein>
<evidence type="ECO:0000313" key="3">
    <source>
        <dbReference type="Proteomes" id="UP001161405"/>
    </source>
</evidence>
<keyword evidence="1" id="KW-0812">Transmembrane</keyword>
<organism evidence="2 3">
    <name type="scientific">Maritalea porphyrae</name>
    <dbReference type="NCBI Taxonomy" id="880732"/>
    <lineage>
        <taxon>Bacteria</taxon>
        <taxon>Pseudomonadati</taxon>
        <taxon>Pseudomonadota</taxon>
        <taxon>Alphaproteobacteria</taxon>
        <taxon>Hyphomicrobiales</taxon>
        <taxon>Devosiaceae</taxon>
        <taxon>Maritalea</taxon>
    </lineage>
</organism>
<feature type="transmembrane region" description="Helical" evidence="1">
    <location>
        <begin position="49"/>
        <end position="72"/>
    </location>
</feature>
<dbReference type="InterPro" id="IPR013879">
    <property type="entry name" value="DUF1761"/>
</dbReference>
<dbReference type="Proteomes" id="UP001161405">
    <property type="component" value="Unassembled WGS sequence"/>
</dbReference>
<keyword evidence="1" id="KW-1133">Transmembrane helix</keyword>
<keyword evidence="3" id="KW-1185">Reference proteome</keyword>
<reference evidence="2" key="2">
    <citation type="submission" date="2023-01" db="EMBL/GenBank/DDBJ databases">
        <title>Draft genome sequence of Maritalea porphyrae strain NBRC 107169.</title>
        <authorList>
            <person name="Sun Q."/>
            <person name="Mori K."/>
        </authorList>
    </citation>
    <scope>NUCLEOTIDE SEQUENCE</scope>
    <source>
        <strain evidence="2">NBRC 107169</strain>
    </source>
</reference>
<evidence type="ECO:0000313" key="2">
    <source>
        <dbReference type="EMBL" id="GLQ16062.1"/>
    </source>
</evidence>
<accession>A0ABQ5ULQ9</accession>
<feature type="transmembrane region" description="Helical" evidence="1">
    <location>
        <begin position="108"/>
        <end position="127"/>
    </location>
</feature>
<proteinExistence type="predicted"/>
<reference evidence="2" key="1">
    <citation type="journal article" date="2014" name="Int. J. Syst. Evol. Microbiol.">
        <title>Complete genome of a new Firmicutes species belonging to the dominant human colonic microbiota ('Ruminococcus bicirculans') reveals two chromosomes and a selective capacity to utilize plant glucans.</title>
        <authorList>
            <consortium name="NISC Comparative Sequencing Program"/>
            <person name="Wegmann U."/>
            <person name="Louis P."/>
            <person name="Goesmann A."/>
            <person name="Henrissat B."/>
            <person name="Duncan S.H."/>
            <person name="Flint H.J."/>
        </authorList>
    </citation>
    <scope>NUCLEOTIDE SEQUENCE</scope>
    <source>
        <strain evidence="2">NBRC 107169</strain>
    </source>
</reference>
<comment type="caution">
    <text evidence="2">The sequence shown here is derived from an EMBL/GenBank/DDBJ whole genome shotgun (WGS) entry which is preliminary data.</text>
</comment>
<dbReference type="Pfam" id="PF08570">
    <property type="entry name" value="DUF1761"/>
    <property type="match status" value="1"/>
</dbReference>
<feature type="transmembrane region" description="Helical" evidence="1">
    <location>
        <begin position="78"/>
        <end position="96"/>
    </location>
</feature>
<name>A0ABQ5ULQ9_9HYPH</name>
<evidence type="ECO:0008006" key="4">
    <source>
        <dbReference type="Google" id="ProtNLM"/>
    </source>
</evidence>
<sequence>MEEITANVSWLAIIVGTVLAFILGWLWYSERMFGVKWAQGIGAELGSASSMPMGAMATQFLGLFGLAWIVAITARTNSLLTMILITVAFVLLQYAGNSFASKSMYAKITEGGYVVASVVIMIAVQMVL</sequence>
<dbReference type="EMBL" id="BSNI01000001">
    <property type="protein sequence ID" value="GLQ16062.1"/>
    <property type="molecule type" value="Genomic_DNA"/>
</dbReference>